<proteinExistence type="predicted"/>
<dbReference type="AlphaFoldDB" id="A0A2Z7CBF6"/>
<dbReference type="EMBL" id="KQ997553">
    <property type="protein sequence ID" value="KZV43993.1"/>
    <property type="molecule type" value="Genomic_DNA"/>
</dbReference>
<evidence type="ECO:0000313" key="1">
    <source>
        <dbReference type="EMBL" id="KZV43993.1"/>
    </source>
</evidence>
<evidence type="ECO:0000313" key="2">
    <source>
        <dbReference type="Proteomes" id="UP000250235"/>
    </source>
</evidence>
<name>A0A2Z7CBF6_9LAMI</name>
<keyword evidence="2" id="KW-1185">Reference proteome</keyword>
<protein>
    <submittedName>
        <fullName evidence="1">Uncharacterized protein</fullName>
    </submittedName>
</protein>
<gene>
    <name evidence="1" type="ORF">F511_30998</name>
</gene>
<organism evidence="1 2">
    <name type="scientific">Dorcoceras hygrometricum</name>
    <dbReference type="NCBI Taxonomy" id="472368"/>
    <lineage>
        <taxon>Eukaryota</taxon>
        <taxon>Viridiplantae</taxon>
        <taxon>Streptophyta</taxon>
        <taxon>Embryophyta</taxon>
        <taxon>Tracheophyta</taxon>
        <taxon>Spermatophyta</taxon>
        <taxon>Magnoliopsida</taxon>
        <taxon>eudicotyledons</taxon>
        <taxon>Gunneridae</taxon>
        <taxon>Pentapetalae</taxon>
        <taxon>asterids</taxon>
        <taxon>lamiids</taxon>
        <taxon>Lamiales</taxon>
        <taxon>Gesneriaceae</taxon>
        <taxon>Didymocarpoideae</taxon>
        <taxon>Trichosporeae</taxon>
        <taxon>Loxocarpinae</taxon>
        <taxon>Dorcoceras</taxon>
    </lineage>
</organism>
<reference evidence="1 2" key="1">
    <citation type="journal article" date="2015" name="Proc. Natl. Acad. Sci. U.S.A.">
        <title>The resurrection genome of Boea hygrometrica: A blueprint for survival of dehydration.</title>
        <authorList>
            <person name="Xiao L."/>
            <person name="Yang G."/>
            <person name="Zhang L."/>
            <person name="Yang X."/>
            <person name="Zhao S."/>
            <person name="Ji Z."/>
            <person name="Zhou Q."/>
            <person name="Hu M."/>
            <person name="Wang Y."/>
            <person name="Chen M."/>
            <person name="Xu Y."/>
            <person name="Jin H."/>
            <person name="Xiao X."/>
            <person name="Hu G."/>
            <person name="Bao F."/>
            <person name="Hu Y."/>
            <person name="Wan P."/>
            <person name="Li L."/>
            <person name="Deng X."/>
            <person name="Kuang T."/>
            <person name="Xiang C."/>
            <person name="Zhu J.K."/>
            <person name="Oliver M.J."/>
            <person name="He Y."/>
        </authorList>
    </citation>
    <scope>NUCLEOTIDE SEQUENCE [LARGE SCALE GENOMIC DNA]</scope>
    <source>
        <strain evidence="2">cv. XS01</strain>
    </source>
</reference>
<accession>A0A2Z7CBF6</accession>
<dbReference type="Proteomes" id="UP000250235">
    <property type="component" value="Unassembled WGS sequence"/>
</dbReference>
<sequence>MKKAAGGLSIDDVFSSDSHNQQELLFTSSWYLEIAIAKRCRLHKLIRLIAKRCRSNKLVRQRFAFALRFSRWFLRRWIQQKINPVEGYSALHIQSTKNAAVEVSISSEAVDEFL</sequence>